<feature type="region of interest" description="Disordered" evidence="5">
    <location>
        <begin position="51"/>
        <end position="70"/>
    </location>
</feature>
<keyword evidence="8" id="KW-1185">Reference proteome</keyword>
<evidence type="ECO:0000256" key="4">
    <source>
        <dbReference type="ARBA" id="ARBA00023136"/>
    </source>
</evidence>
<organism evidence="7 8">
    <name type="scientific">Steroidobacter agaridevorans</name>
    <dbReference type="NCBI Taxonomy" id="2695856"/>
    <lineage>
        <taxon>Bacteria</taxon>
        <taxon>Pseudomonadati</taxon>
        <taxon>Pseudomonadota</taxon>
        <taxon>Gammaproteobacteria</taxon>
        <taxon>Steroidobacterales</taxon>
        <taxon>Steroidobacteraceae</taxon>
        <taxon>Steroidobacter</taxon>
    </lineage>
</organism>
<dbReference type="AlphaFoldDB" id="A0A829YDM2"/>
<keyword evidence="4 6" id="KW-0472">Membrane</keyword>
<dbReference type="EMBL" id="BLJN01000003">
    <property type="protein sequence ID" value="GFE81350.1"/>
    <property type="molecule type" value="Genomic_DNA"/>
</dbReference>
<keyword evidence="2 6" id="KW-0812">Transmembrane</keyword>
<feature type="compositionally biased region" description="Polar residues" evidence="5">
    <location>
        <begin position="51"/>
        <end position="60"/>
    </location>
</feature>
<dbReference type="PANTHER" id="PTHR30168:SF0">
    <property type="entry name" value="INNER MEMBRANE PROTEIN"/>
    <property type="match status" value="1"/>
</dbReference>
<dbReference type="Pfam" id="PF04228">
    <property type="entry name" value="Zn_peptidase"/>
    <property type="match status" value="1"/>
</dbReference>
<dbReference type="GO" id="GO:0016020">
    <property type="term" value="C:membrane"/>
    <property type="evidence" value="ECO:0007669"/>
    <property type="project" value="UniProtKB-SubCell"/>
</dbReference>
<evidence type="ECO:0000256" key="5">
    <source>
        <dbReference type="SAM" id="MobiDB-lite"/>
    </source>
</evidence>
<gene>
    <name evidence="7" type="ORF">GCM10011487_33500</name>
</gene>
<evidence type="ECO:0000313" key="8">
    <source>
        <dbReference type="Proteomes" id="UP000445000"/>
    </source>
</evidence>
<proteinExistence type="predicted"/>
<evidence type="ECO:0000313" key="7">
    <source>
        <dbReference type="EMBL" id="GFE81350.1"/>
    </source>
</evidence>
<evidence type="ECO:0000256" key="1">
    <source>
        <dbReference type="ARBA" id="ARBA00004167"/>
    </source>
</evidence>
<dbReference type="InterPro" id="IPR007343">
    <property type="entry name" value="Uncharacterised_pept_Zn_put"/>
</dbReference>
<dbReference type="Proteomes" id="UP000445000">
    <property type="component" value="Unassembled WGS sequence"/>
</dbReference>
<keyword evidence="3 6" id="KW-1133">Transmembrane helix</keyword>
<comment type="subcellular location">
    <subcellularLocation>
        <location evidence="1">Membrane</location>
        <topology evidence="1">Single-pass membrane protein</topology>
    </subcellularLocation>
</comment>
<name>A0A829YDM2_9GAMM</name>
<evidence type="ECO:0000256" key="6">
    <source>
        <dbReference type="SAM" id="Phobius"/>
    </source>
</evidence>
<evidence type="ECO:0000256" key="3">
    <source>
        <dbReference type="ARBA" id="ARBA00022989"/>
    </source>
</evidence>
<protein>
    <submittedName>
        <fullName evidence="7">Membrane protein</fullName>
    </submittedName>
</protein>
<reference evidence="8" key="1">
    <citation type="submission" date="2020-01" db="EMBL/GenBank/DDBJ databases">
        <title>'Steroidobacter agaridevorans' sp. nov., agar-degrading bacteria isolated from rhizosphere soils.</title>
        <authorList>
            <person name="Ikenaga M."/>
            <person name="Kataoka M."/>
            <person name="Murouchi A."/>
            <person name="Katsuragi S."/>
            <person name="Sakai M."/>
        </authorList>
    </citation>
    <scope>NUCLEOTIDE SEQUENCE [LARGE SCALE GENOMIC DNA]</scope>
    <source>
        <strain evidence="8">YU21-B</strain>
    </source>
</reference>
<sequence length="282" mass="30837">MRWRGRQGSSNIEDRRGVRFGRAGGIGIGTIVLALIAIYFGQDPSVVLQGVQPSAPTSQEGPYEETPEEAQSREFVSVVLADTEETWGQIFSQAGRTYEQPKLVLFSGAVESACGFAEAAVGPFYCPGDHKVYIDLSFYQELQNRFGAPGDFAQAYVVAHEIGHHVQTLLGISERNMAARQQAGEAEANALSVRQELQADCFAGIWAHNADRSRQLLEQGDIEEGLNAAAAIGDDRLQKQARGYIAPESFTHGSSEQRVRWFKRGYETGSVQACDTFGTNQL</sequence>
<evidence type="ECO:0000256" key="2">
    <source>
        <dbReference type="ARBA" id="ARBA00022692"/>
    </source>
</evidence>
<dbReference type="PANTHER" id="PTHR30168">
    <property type="entry name" value="PUTATIVE MEMBRANE PROTEIN YPFJ"/>
    <property type="match status" value="1"/>
</dbReference>
<feature type="transmembrane region" description="Helical" evidence="6">
    <location>
        <begin position="20"/>
        <end position="40"/>
    </location>
</feature>
<accession>A0A829YDM2</accession>
<comment type="caution">
    <text evidence="7">The sequence shown here is derived from an EMBL/GenBank/DDBJ whole genome shotgun (WGS) entry which is preliminary data.</text>
</comment>
<dbReference type="RefSeq" id="WP_161813011.1">
    <property type="nucleotide sequence ID" value="NZ_BLJN01000003.1"/>
</dbReference>